<geneLocation type="plasmid" evidence="1">
    <name>pFiD188</name>
</geneLocation>
<evidence type="ECO:0000313" key="1">
    <source>
        <dbReference type="EMBL" id="AET25195.1"/>
    </source>
</evidence>
<sequence>MTMSDNSIDTGPLVLVVDYGGVLTNPIADTIAAFTEYMSVQPEDLMGALFTAHDDPDETIMAPLERGEITEAAFLDRVGSALETMTGRAIDLSQFRPAWFSGRVPNSELLDYLHTLKSEGRTLGLLTNNVREWEPEWRGIVPTGLFSVEVVSANEGVRKPEPEIYRRTTERLGVPAARCLFVDDDLRNCQAARAHGMQIHHFTDTAGAIEAIDAWFGRQQPAAQPTADALLEESA</sequence>
<dbReference type="InterPro" id="IPR036412">
    <property type="entry name" value="HAD-like_sf"/>
</dbReference>
<reference evidence="1" key="1">
    <citation type="journal article" date="2009" name="Proc. Natl. Acad. Sci. U.S.A.">
        <title>Identification of Rhodococcus fascians cytokinins and their modus operandi to reshape the plant.</title>
        <authorList>
            <person name="Pertry I."/>
            <person name="Vaclavikova K."/>
            <person name="Depuydt S."/>
            <person name="Galuszka P."/>
            <person name="Spichal L."/>
            <person name="Temmerman W."/>
            <person name="Stes E."/>
            <person name="Schmulling T."/>
            <person name="Kakimoto T."/>
            <person name="Van Montagu M.C."/>
            <person name="Strnad M."/>
            <person name="Holsters M."/>
            <person name="Tarkowski P."/>
            <person name="Vereecke D."/>
        </authorList>
    </citation>
    <scope>NUCLEOTIDE SEQUENCE</scope>
    <source>
        <strain evidence="1">D188</strain>
        <plasmid evidence="1">pFiD188</plasmid>
    </source>
</reference>
<dbReference type="SFLD" id="SFLDG01129">
    <property type="entry name" value="C1.5:_HAD__Beta-PGM__Phosphata"/>
    <property type="match status" value="1"/>
</dbReference>
<dbReference type="Pfam" id="PF00702">
    <property type="entry name" value="Hydrolase"/>
    <property type="match status" value="1"/>
</dbReference>
<dbReference type="SFLD" id="SFLDS00003">
    <property type="entry name" value="Haloacid_Dehalogenase"/>
    <property type="match status" value="1"/>
</dbReference>
<protein>
    <submittedName>
        <fullName evidence="1">Putative haloacid dehalogenase (HAD) superfamily hydrolase</fullName>
    </submittedName>
</protein>
<dbReference type="InterPro" id="IPR023214">
    <property type="entry name" value="HAD_sf"/>
</dbReference>
<dbReference type="AlphaFoldDB" id="G8JYS4"/>
<dbReference type="Gene3D" id="1.10.150.240">
    <property type="entry name" value="Putative phosphatase, domain 2"/>
    <property type="match status" value="1"/>
</dbReference>
<dbReference type="RefSeq" id="WP_015586113.1">
    <property type="nucleotide sequence ID" value="NC_021080.1"/>
</dbReference>
<reference evidence="1" key="5">
    <citation type="journal article" date="2012" name="Mol. Plant Microbe Interact.">
        <title>pFiD188, the linear virulence plasmid of Rhodococcus fascians D188.</title>
        <authorList>
            <person name="Francis I."/>
            <person name="De Keyser A."/>
            <person name="De Backer P."/>
            <person name="Simon-Mateo C."/>
            <person name="Kalkus J."/>
            <person name="Pertry I."/>
            <person name="Ardiles-Diaz W."/>
            <person name="De Rycke R."/>
            <person name="Vandeputte O.M."/>
            <person name="El Jaziri M."/>
            <person name="Holsters M."/>
            <person name="Vereecke D."/>
        </authorList>
    </citation>
    <scope>NUCLEOTIDE SEQUENCE</scope>
    <source>
        <strain evidence="1">D188</strain>
        <plasmid evidence="1">pFiD188</plasmid>
    </source>
</reference>
<dbReference type="GO" id="GO:0016787">
    <property type="term" value="F:hydrolase activity"/>
    <property type="evidence" value="ECO:0007669"/>
    <property type="project" value="UniProtKB-KW"/>
</dbReference>
<proteinExistence type="predicted"/>
<dbReference type="PRINTS" id="PR00413">
    <property type="entry name" value="HADHALOGNASE"/>
</dbReference>
<dbReference type="InterPro" id="IPR023198">
    <property type="entry name" value="PGP-like_dom2"/>
</dbReference>
<accession>G8JYS4</accession>
<dbReference type="PANTHER" id="PTHR47829:SF1">
    <property type="entry name" value="HAD FAMILY PHOSPHATASE"/>
    <property type="match status" value="1"/>
</dbReference>
<dbReference type="NCBIfam" id="TIGR01509">
    <property type="entry name" value="HAD-SF-IA-v3"/>
    <property type="match status" value="1"/>
</dbReference>
<gene>
    <name evidence="1" type="ORF">pFi_059</name>
</gene>
<dbReference type="Gene3D" id="3.40.50.1000">
    <property type="entry name" value="HAD superfamily/HAD-like"/>
    <property type="match status" value="1"/>
</dbReference>
<dbReference type="CDD" id="cd02603">
    <property type="entry name" value="HAD_sEH-N_like"/>
    <property type="match status" value="1"/>
</dbReference>
<reference evidence="1" key="4">
    <citation type="submission" date="2011-06" db="EMBL/GenBank/DDBJ databases">
        <authorList>
            <person name="Vereecke D.M."/>
        </authorList>
    </citation>
    <scope>NUCLEOTIDE SEQUENCE</scope>
    <source>
        <strain evidence="1">D188</strain>
        <plasmid evidence="1">pFiD188</plasmid>
    </source>
</reference>
<organism evidence="1">
    <name type="scientific">Rhodococcoides fascians D188</name>
    <dbReference type="NCBI Taxonomy" id="1051973"/>
    <lineage>
        <taxon>Bacteria</taxon>
        <taxon>Bacillati</taxon>
        <taxon>Actinomycetota</taxon>
        <taxon>Actinomycetes</taxon>
        <taxon>Mycobacteriales</taxon>
        <taxon>Nocardiaceae</taxon>
        <taxon>Rhodococcoides</taxon>
    </lineage>
</organism>
<keyword evidence="1" id="KW-0614">Plasmid</keyword>
<name>G8JYS4_RHOFA</name>
<reference evidence="1" key="3">
    <citation type="journal article" date="2011" name="Annu. Rev. Phytopathol.">
        <title>A successful bacterial coup d'etat: how Rhodococcus fascians redirects plant development.</title>
        <authorList>
            <person name="Stes E."/>
            <person name="Vandeputte O.M."/>
            <person name="El Jaziri M."/>
            <person name="Holsters M."/>
            <person name="Vereecke D."/>
        </authorList>
    </citation>
    <scope>NUCLEOTIDE SEQUENCE</scope>
    <source>
        <strain evidence="1">D188</strain>
        <plasmid evidence="1">pFiD188</plasmid>
    </source>
</reference>
<dbReference type="InterPro" id="IPR052898">
    <property type="entry name" value="ACAD10-like"/>
</dbReference>
<keyword evidence="1" id="KW-0378">Hydrolase</keyword>
<dbReference type="EMBL" id="JN093097">
    <property type="protein sequence ID" value="AET25195.1"/>
    <property type="molecule type" value="Genomic_DNA"/>
</dbReference>
<dbReference type="PANTHER" id="PTHR47829">
    <property type="entry name" value="HYDROLASE, PUTATIVE (AFU_ORTHOLOGUE AFUA_1G12880)-RELATED"/>
    <property type="match status" value="1"/>
</dbReference>
<dbReference type="InterPro" id="IPR006439">
    <property type="entry name" value="HAD-SF_hydro_IA"/>
</dbReference>
<dbReference type="SUPFAM" id="SSF56784">
    <property type="entry name" value="HAD-like"/>
    <property type="match status" value="1"/>
</dbReference>
<reference evidence="1" key="2">
    <citation type="journal article" date="2010" name="Mol. Plant Microbe Interact.">
        <title>Rhodococcus fascians impacts plant development through the dynamic fas-mediated production of a cytokinin mix.</title>
        <authorList>
            <person name="Pertry I."/>
            <person name="Vaclavikova K."/>
            <person name="Gemrotova M."/>
            <person name="Spichal L."/>
            <person name="Galuszka P."/>
            <person name="Depuydt S."/>
            <person name="Temmerman W."/>
            <person name="Stes E."/>
            <person name="De Keyser A."/>
            <person name="Riefler M."/>
            <person name="Biondi S."/>
            <person name="Novak O."/>
            <person name="Schmulling T."/>
            <person name="Strnad M."/>
            <person name="Tarkowski P."/>
            <person name="Holsters M."/>
            <person name="Vereecke D."/>
        </authorList>
    </citation>
    <scope>NUCLEOTIDE SEQUENCE</scope>
    <source>
        <strain evidence="1">D188</strain>
        <plasmid evidence="1">pFiD188</plasmid>
    </source>
</reference>